<gene>
    <name evidence="3" type="ORF">GA0070616_2038</name>
</gene>
<feature type="transmembrane region" description="Helical" evidence="2">
    <location>
        <begin position="280"/>
        <end position="300"/>
    </location>
</feature>
<protein>
    <submittedName>
        <fullName evidence="3">CDP-diglyceride synthetase</fullName>
    </submittedName>
</protein>
<keyword evidence="2" id="KW-0812">Transmembrane</keyword>
<name>A0A1C6RU26_9ACTN</name>
<accession>A0A1C6RU26</accession>
<feature type="transmembrane region" description="Helical" evidence="2">
    <location>
        <begin position="187"/>
        <end position="207"/>
    </location>
</feature>
<evidence type="ECO:0000256" key="2">
    <source>
        <dbReference type="SAM" id="Phobius"/>
    </source>
</evidence>
<evidence type="ECO:0000313" key="4">
    <source>
        <dbReference type="Proteomes" id="UP000199699"/>
    </source>
</evidence>
<evidence type="ECO:0000256" key="1">
    <source>
        <dbReference type="SAM" id="MobiDB-lite"/>
    </source>
</evidence>
<dbReference type="RefSeq" id="WP_091079856.1">
    <property type="nucleotide sequence ID" value="NZ_FMHT01000003.1"/>
</dbReference>
<keyword evidence="4" id="KW-1185">Reference proteome</keyword>
<evidence type="ECO:0000313" key="3">
    <source>
        <dbReference type="EMBL" id="SCL20633.1"/>
    </source>
</evidence>
<feature type="transmembrane region" description="Helical" evidence="2">
    <location>
        <begin position="155"/>
        <end position="175"/>
    </location>
</feature>
<dbReference type="AlphaFoldDB" id="A0A1C6RU26"/>
<feature type="transmembrane region" description="Helical" evidence="2">
    <location>
        <begin position="214"/>
        <end position="233"/>
    </location>
</feature>
<reference evidence="3 4" key="1">
    <citation type="submission" date="2016-06" db="EMBL/GenBank/DDBJ databases">
        <authorList>
            <person name="Kjaerup R.B."/>
            <person name="Dalgaard T.S."/>
            <person name="Juul-Madsen H.R."/>
        </authorList>
    </citation>
    <scope>NUCLEOTIDE SEQUENCE [LARGE SCALE GENOMIC DNA]</scope>
    <source>
        <strain evidence="3 4">DSM 43818</strain>
    </source>
</reference>
<proteinExistence type="predicted"/>
<dbReference type="Proteomes" id="UP000199699">
    <property type="component" value="Unassembled WGS sequence"/>
</dbReference>
<feature type="transmembrane region" description="Helical" evidence="2">
    <location>
        <begin position="129"/>
        <end position="148"/>
    </location>
</feature>
<feature type="compositionally biased region" description="Basic residues" evidence="1">
    <location>
        <begin position="38"/>
        <end position="49"/>
    </location>
</feature>
<feature type="transmembrane region" description="Helical" evidence="2">
    <location>
        <begin position="75"/>
        <end position="93"/>
    </location>
</feature>
<keyword evidence="2" id="KW-0472">Membrane</keyword>
<dbReference type="EMBL" id="FMHT01000003">
    <property type="protein sequence ID" value="SCL20633.1"/>
    <property type="molecule type" value="Genomic_DNA"/>
</dbReference>
<keyword evidence="2" id="KW-1133">Transmembrane helix</keyword>
<feature type="compositionally biased region" description="Acidic residues" evidence="1">
    <location>
        <begin position="56"/>
        <end position="67"/>
    </location>
</feature>
<feature type="transmembrane region" description="Helical" evidence="2">
    <location>
        <begin position="253"/>
        <end position="273"/>
    </location>
</feature>
<dbReference type="STRING" id="145857.GA0070616_2038"/>
<feature type="transmembrane region" description="Helical" evidence="2">
    <location>
        <begin position="105"/>
        <end position="123"/>
    </location>
</feature>
<dbReference type="OrthoDB" id="5183197at2"/>
<sequence>MLPSSSPETGRDPWADDAPTGDAAPRGGPAVGEDGSRRRGPRRLRRGGAARRGDDGVDADPEEETEPPVEVRRDLSLAVGGFAALLGFGLVVGAQTAGPGHRLPFALVVLAVQVLYVSAWVVAAAPPATLVVVVAAVAAAVGADLLAVQSDTARLFPLTWVALGGVAVAVLGQLVRRVDRARVTDSLRTTAGIVLGAVALASLLVLVRHPAGTQAITVCFTAATVALTVARVTDAFAAWPRLAPQVPRGASGVVGGAMVGTLVSALLGSYLVLPFTPTRAALIGLVAAVTAVLADLAAGYAEAGRLMAGEPPTMWVVRHMQGPLAGVALAAPTAYLMSRLVL</sequence>
<feature type="transmembrane region" description="Helical" evidence="2">
    <location>
        <begin position="320"/>
        <end position="337"/>
    </location>
</feature>
<feature type="region of interest" description="Disordered" evidence="1">
    <location>
        <begin position="1"/>
        <end position="70"/>
    </location>
</feature>
<organism evidence="3 4">
    <name type="scientific">Micromonospora nigra</name>
    <dbReference type="NCBI Taxonomy" id="145857"/>
    <lineage>
        <taxon>Bacteria</taxon>
        <taxon>Bacillati</taxon>
        <taxon>Actinomycetota</taxon>
        <taxon>Actinomycetes</taxon>
        <taxon>Micromonosporales</taxon>
        <taxon>Micromonosporaceae</taxon>
        <taxon>Micromonospora</taxon>
    </lineage>
</organism>